<dbReference type="AlphaFoldDB" id="M1BDR3"/>
<dbReference type="EnsemblPlants" id="PGSC0003DMT400042881">
    <property type="protein sequence ID" value="PGSC0003DMT400042881"/>
    <property type="gene ID" value="PGSC0003DMG400016629"/>
</dbReference>
<reference evidence="2" key="1">
    <citation type="journal article" date="2011" name="Nature">
        <title>Genome sequence and analysis of the tuber crop potato.</title>
        <authorList>
            <consortium name="The Potato Genome Sequencing Consortium"/>
        </authorList>
    </citation>
    <scope>NUCLEOTIDE SEQUENCE [LARGE SCALE GENOMIC DNA]</scope>
    <source>
        <strain evidence="2">cv. DM1-3 516 R44</strain>
    </source>
</reference>
<keyword evidence="2" id="KW-1185">Reference proteome</keyword>
<organism evidence="1 2">
    <name type="scientific">Solanum tuberosum</name>
    <name type="common">Potato</name>
    <dbReference type="NCBI Taxonomy" id="4113"/>
    <lineage>
        <taxon>Eukaryota</taxon>
        <taxon>Viridiplantae</taxon>
        <taxon>Streptophyta</taxon>
        <taxon>Embryophyta</taxon>
        <taxon>Tracheophyta</taxon>
        <taxon>Spermatophyta</taxon>
        <taxon>Magnoliopsida</taxon>
        <taxon>eudicotyledons</taxon>
        <taxon>Gunneridae</taxon>
        <taxon>Pentapetalae</taxon>
        <taxon>asterids</taxon>
        <taxon>lamiids</taxon>
        <taxon>Solanales</taxon>
        <taxon>Solanaceae</taxon>
        <taxon>Solanoideae</taxon>
        <taxon>Solaneae</taxon>
        <taxon>Solanum</taxon>
    </lineage>
</organism>
<name>M1BDR3_SOLTU</name>
<evidence type="ECO:0000313" key="2">
    <source>
        <dbReference type="Proteomes" id="UP000011115"/>
    </source>
</evidence>
<protein>
    <submittedName>
        <fullName evidence="1">Uncharacterized protein</fullName>
    </submittedName>
</protein>
<dbReference type="HOGENOM" id="CLU_2578582_0_0_1"/>
<accession>M1BDR3</accession>
<dbReference type="InParanoid" id="M1BDR3"/>
<evidence type="ECO:0000313" key="1">
    <source>
        <dbReference type="EnsemblPlants" id="PGSC0003DMT400042881"/>
    </source>
</evidence>
<dbReference type="Gramene" id="PGSC0003DMT400042881">
    <property type="protein sequence ID" value="PGSC0003DMT400042881"/>
    <property type="gene ID" value="PGSC0003DMG400016629"/>
</dbReference>
<proteinExistence type="predicted"/>
<dbReference type="PaxDb" id="4113-PGSC0003DMT400042881"/>
<sequence length="81" mass="9123">MREFKIFIVRVPTNALKCHNLLIHNKSGGIFFLKLQGNISTKEHIQLYQSAKECVVQSSEGHESSVHGVVICQTNEVDSRV</sequence>
<reference evidence="1" key="2">
    <citation type="submission" date="2015-06" db="UniProtKB">
        <authorList>
            <consortium name="EnsemblPlants"/>
        </authorList>
    </citation>
    <scope>IDENTIFICATION</scope>
    <source>
        <strain evidence="1">DM1-3 516 R44</strain>
    </source>
</reference>
<dbReference type="Proteomes" id="UP000011115">
    <property type="component" value="Unassembled WGS sequence"/>
</dbReference>